<dbReference type="AlphaFoldDB" id="A0A2N9YF03"/>
<dbReference type="Proteomes" id="UP000234271">
    <property type="component" value="Chromosome"/>
</dbReference>
<keyword evidence="3" id="KW-1185">Reference proteome</keyword>
<feature type="signal peptide" evidence="1">
    <location>
        <begin position="1"/>
        <end position="23"/>
    </location>
</feature>
<keyword evidence="1" id="KW-0732">Signal</keyword>
<reference evidence="3" key="1">
    <citation type="submission" date="2016-12" db="EMBL/GenBank/DDBJ databases">
        <title>Complete Genome Sequence of Beggiatoa leptomitiformis D-401.</title>
        <authorList>
            <person name="Fomenkov A."/>
            <person name="Vincze T."/>
            <person name="Grabovich M."/>
            <person name="Anton B.P."/>
            <person name="Dubinina G."/>
            <person name="Orlova M."/>
            <person name="Belousova E."/>
            <person name="Roberts R.J."/>
        </authorList>
    </citation>
    <scope>NUCLEOTIDE SEQUENCE [LARGE SCALE GENOMIC DNA]</scope>
    <source>
        <strain evidence="3">D-401</strain>
    </source>
</reference>
<feature type="chain" id="PRO_5014912641" evidence="1">
    <location>
        <begin position="24"/>
        <end position="707"/>
    </location>
</feature>
<evidence type="ECO:0000313" key="2">
    <source>
        <dbReference type="EMBL" id="AUI69044.1"/>
    </source>
</evidence>
<gene>
    <name evidence="2" type="ORF">BLE401_10260</name>
</gene>
<organism evidence="2 3">
    <name type="scientific">Beggiatoa leptomitoformis</name>
    <dbReference type="NCBI Taxonomy" id="288004"/>
    <lineage>
        <taxon>Bacteria</taxon>
        <taxon>Pseudomonadati</taxon>
        <taxon>Pseudomonadota</taxon>
        <taxon>Gammaproteobacteria</taxon>
        <taxon>Thiotrichales</taxon>
        <taxon>Thiotrichaceae</taxon>
        <taxon>Beggiatoa</taxon>
    </lineage>
</organism>
<proteinExistence type="predicted"/>
<dbReference type="RefSeq" id="WP_062153825.1">
    <property type="nucleotide sequence ID" value="NZ_CP012373.2"/>
</dbReference>
<evidence type="ECO:0000313" key="3">
    <source>
        <dbReference type="Proteomes" id="UP000234271"/>
    </source>
</evidence>
<protein>
    <submittedName>
        <fullName evidence="2">Uncharacterized protein</fullName>
    </submittedName>
</protein>
<dbReference type="EMBL" id="CP018889">
    <property type="protein sequence ID" value="AUI69044.1"/>
    <property type="molecule type" value="Genomic_DNA"/>
</dbReference>
<evidence type="ECO:0000256" key="1">
    <source>
        <dbReference type="SAM" id="SignalP"/>
    </source>
</evidence>
<dbReference type="KEGG" id="blep:AL038_13995"/>
<dbReference type="OrthoDB" id="4528774at2"/>
<accession>A0A2N9YF03</accession>
<sequence>MKYKLLFVSLSVALWGFSTIAQAEALPELGKGKATDSAGLHSNVTSLFKGGIAVGTNTSALSAALKLAEPVNITGTIEVDPADVGKTADIVVYAAFKLEPTGAEYYFMLRKTPDGGFDIPLWDHKLENLAAFDTVTLAETQEVSLYKGNFVATGLLDIYFGYVLTNEDGSKKLVTNPEPIAARINPNEASPSPTGEFFASYSFRPNPNGYGFENYGNDAQSANDMSAEDMIALFGREKVCRSVTGDCVLNATAQEWMDKQIKGMDGGHCEGMAVTSLRLWQSLEFKGKRIPSDFQAGTNTTYEVGKDAVRNYIAYYFVTQFLEEVSAATQSFRKKPSEVLQTLIDGMNNNVVYSVGFYQPGYKGGHAVTPYAVQKKSETEFWIYVYDNNFPNDNNRVIKVDKSAETWVYEGGATRPDEPASDYRGSAETLTLELTPQTVREGKFACPFCTTETTSTNTLRATSAPKMLDFAMTGEGTLMVQLADGRRVGYDPLSGETVNEIDQAQKVNGKSGLGKNLPPQISIPYPNNNEPIVILISGKGDSEESETDLSVTAPGFVVGFEGIYLDPDEILMITLRPDGKELSFIASADGETPNVFMAFDPENNTGAGYTVDVGGISLDAGKKVTFTIDNGALLVKDEDGNEDDYDINIVRVDDNGRKTFKKDDVAVPANATARVSFTNWTGDSGEIDLQLDEEGDGFDDDAKVPLN</sequence>
<name>A0A2N9YF03_9GAMM</name>